<dbReference type="SMART" id="SM00487">
    <property type="entry name" value="DEXDc"/>
    <property type="match status" value="1"/>
</dbReference>
<feature type="domain" description="Helicase ATP-binding" evidence="4">
    <location>
        <begin position="31"/>
        <end position="200"/>
    </location>
</feature>
<evidence type="ECO:0000313" key="6">
    <source>
        <dbReference type="Proteomes" id="UP000708576"/>
    </source>
</evidence>
<dbReference type="EMBL" id="JAGUCO010000011">
    <property type="protein sequence ID" value="MBS2099434.1"/>
    <property type="molecule type" value="Genomic_DNA"/>
</dbReference>
<evidence type="ECO:0000256" key="2">
    <source>
        <dbReference type="ARBA" id="ARBA00022801"/>
    </source>
</evidence>
<name>A0ABS5JWZ2_9BACT</name>
<dbReference type="Pfam" id="PF00270">
    <property type="entry name" value="DEAD"/>
    <property type="match status" value="1"/>
</dbReference>
<keyword evidence="2" id="KW-0378">Hydrolase</keyword>
<dbReference type="Proteomes" id="UP000708576">
    <property type="component" value="Unassembled WGS sequence"/>
</dbReference>
<dbReference type="PANTHER" id="PTHR24031">
    <property type="entry name" value="RNA HELICASE"/>
    <property type="match status" value="1"/>
</dbReference>
<gene>
    <name evidence="5" type="ORF">KEM10_14155</name>
</gene>
<evidence type="ECO:0000259" key="4">
    <source>
        <dbReference type="PROSITE" id="PS51192"/>
    </source>
</evidence>
<dbReference type="InterPro" id="IPR027417">
    <property type="entry name" value="P-loop_NTPase"/>
</dbReference>
<keyword evidence="1" id="KW-0547">Nucleotide-binding</keyword>
<proteinExistence type="predicted"/>
<sequence length="204" mass="23085">MKLKKLLPELASNLIDLGYEKAPREIQTLAIPKIKSGADLVLIAPDKNGKTNALLIGLIQQLKQPFEEAPRAIMIVSSREKAFEAEEQFQILAKGTKLRSFVAFDQGILQYQKDEIYDGLDILFVTPKRLTELVNINGVPMTKIKMLVVDDAIEFLRHSNHAILHRIADGIKNPQIILAANEWSNKFEDLEERLMKNPMIIEAE</sequence>
<evidence type="ECO:0000256" key="1">
    <source>
        <dbReference type="ARBA" id="ARBA00022741"/>
    </source>
</evidence>
<dbReference type="SUPFAM" id="SSF52540">
    <property type="entry name" value="P-loop containing nucleoside triphosphate hydrolases"/>
    <property type="match status" value="1"/>
</dbReference>
<dbReference type="RefSeq" id="WP_212216676.1">
    <property type="nucleotide sequence ID" value="NZ_JAGUCO010000011.1"/>
</dbReference>
<reference evidence="5 6" key="1">
    <citation type="journal article" date="2015" name="Int. J. Syst. Evol. Microbiol.">
        <title>Carboxylicivirga linearis sp. nov., isolated from a sea cucumber culture pond.</title>
        <authorList>
            <person name="Wang F.Q."/>
            <person name="Zhou Y.X."/>
            <person name="Lin X.Z."/>
            <person name="Chen G.J."/>
            <person name="Du Z.J."/>
        </authorList>
    </citation>
    <scope>NUCLEOTIDE SEQUENCE [LARGE SCALE GENOMIC DNA]</scope>
    <source>
        <strain evidence="5 6">FB218</strain>
    </source>
</reference>
<dbReference type="InterPro" id="IPR011545">
    <property type="entry name" value="DEAD/DEAH_box_helicase_dom"/>
</dbReference>
<dbReference type="Gene3D" id="3.40.50.300">
    <property type="entry name" value="P-loop containing nucleotide triphosphate hydrolases"/>
    <property type="match status" value="1"/>
</dbReference>
<evidence type="ECO:0000313" key="5">
    <source>
        <dbReference type="EMBL" id="MBS2099434.1"/>
    </source>
</evidence>
<dbReference type="GO" id="GO:0004386">
    <property type="term" value="F:helicase activity"/>
    <property type="evidence" value="ECO:0007669"/>
    <property type="project" value="UniProtKB-KW"/>
</dbReference>
<comment type="caution">
    <text evidence="5">The sequence shown here is derived from an EMBL/GenBank/DDBJ whole genome shotgun (WGS) entry which is preliminary data.</text>
</comment>
<dbReference type="InterPro" id="IPR014001">
    <property type="entry name" value="Helicase_ATP-bd"/>
</dbReference>
<evidence type="ECO:0000256" key="3">
    <source>
        <dbReference type="ARBA" id="ARBA00022840"/>
    </source>
</evidence>
<keyword evidence="5" id="KW-0347">Helicase</keyword>
<accession>A0ABS5JWZ2</accession>
<organism evidence="5 6">
    <name type="scientific">Carboxylicivirga linearis</name>
    <dbReference type="NCBI Taxonomy" id="1628157"/>
    <lineage>
        <taxon>Bacteria</taxon>
        <taxon>Pseudomonadati</taxon>
        <taxon>Bacteroidota</taxon>
        <taxon>Bacteroidia</taxon>
        <taxon>Marinilabiliales</taxon>
        <taxon>Marinilabiliaceae</taxon>
        <taxon>Carboxylicivirga</taxon>
    </lineage>
</organism>
<protein>
    <submittedName>
        <fullName evidence="5">DEAD/DEAH box helicase</fullName>
    </submittedName>
</protein>
<dbReference type="PROSITE" id="PS51192">
    <property type="entry name" value="HELICASE_ATP_BIND_1"/>
    <property type="match status" value="1"/>
</dbReference>
<keyword evidence="3" id="KW-0067">ATP-binding</keyword>
<keyword evidence="6" id="KW-1185">Reference proteome</keyword>